<proteinExistence type="predicted"/>
<dbReference type="RefSeq" id="WP_244988353.1">
    <property type="nucleotide sequence ID" value="NZ_JAGIKV010000012.1"/>
</dbReference>
<reference evidence="1 2" key="1">
    <citation type="submission" date="2021-03" db="EMBL/GenBank/DDBJ databases">
        <title>Genomic Encyclopedia of Type Strains, Phase IV (KMG-IV): sequencing the most valuable type-strain genomes for metagenomic binning, comparative biology and taxonomic classification.</title>
        <authorList>
            <person name="Goeker M."/>
        </authorList>
    </citation>
    <scope>NUCLEOTIDE SEQUENCE [LARGE SCALE GENOMIC DNA]</scope>
    <source>
        <strain evidence="1 2">DSM 21292</strain>
    </source>
</reference>
<keyword evidence="2" id="KW-1185">Reference proteome</keyword>
<sequence length="30" mass="3622">MWGKIENHCTEHKLSRSEAIRNIIESFYTK</sequence>
<dbReference type="Proteomes" id="UP000810207">
    <property type="component" value="Unassembled WGS sequence"/>
</dbReference>
<gene>
    <name evidence="1" type="ORF">J2Z28_003475</name>
</gene>
<dbReference type="EMBL" id="JAGIKV010000012">
    <property type="protein sequence ID" value="MBP2246824.1"/>
    <property type="molecule type" value="Genomic_DNA"/>
</dbReference>
<organism evidence="1 2">
    <name type="scientific">Paenibacillus xylanexedens</name>
    <dbReference type="NCBI Taxonomy" id="528191"/>
    <lineage>
        <taxon>Bacteria</taxon>
        <taxon>Bacillati</taxon>
        <taxon>Bacillota</taxon>
        <taxon>Bacilli</taxon>
        <taxon>Bacillales</taxon>
        <taxon>Paenibacillaceae</taxon>
        <taxon>Paenibacillus</taxon>
    </lineage>
</organism>
<protein>
    <recommendedName>
        <fullName evidence="3">Ribbon-helix-helix protein CopG domain-containing protein</fullName>
    </recommendedName>
</protein>
<name>A0ABS4RX18_PAEXY</name>
<evidence type="ECO:0000313" key="1">
    <source>
        <dbReference type="EMBL" id="MBP2246824.1"/>
    </source>
</evidence>
<evidence type="ECO:0008006" key="3">
    <source>
        <dbReference type="Google" id="ProtNLM"/>
    </source>
</evidence>
<accession>A0ABS4RX18</accession>
<evidence type="ECO:0000313" key="2">
    <source>
        <dbReference type="Proteomes" id="UP000810207"/>
    </source>
</evidence>
<comment type="caution">
    <text evidence="1">The sequence shown here is derived from an EMBL/GenBank/DDBJ whole genome shotgun (WGS) entry which is preliminary data.</text>
</comment>